<dbReference type="PANTHER" id="PTHR12526:SF600">
    <property type="entry name" value="GLYCOSYL TRANSFERASE GROUP 1"/>
    <property type="match status" value="1"/>
</dbReference>
<reference evidence="1" key="1">
    <citation type="submission" date="2021-10" db="EMBL/GenBank/DDBJ databases">
        <authorList>
            <person name="Dean J.D."/>
            <person name="Kim M.K."/>
            <person name="Newey C.N."/>
            <person name="Stoker T.S."/>
            <person name="Thompson D.W."/>
            <person name="Grose J.H."/>
        </authorList>
    </citation>
    <scope>NUCLEOTIDE SEQUENCE</scope>
    <source>
        <strain evidence="1">BT178</strain>
    </source>
</reference>
<dbReference type="SUPFAM" id="SSF53756">
    <property type="entry name" value="UDP-Glycosyltransferase/glycogen phosphorylase"/>
    <property type="match status" value="1"/>
</dbReference>
<keyword evidence="1" id="KW-0808">Transferase</keyword>
<organism evidence="1 2">
    <name type="scientific">Hymenobacter lucidus</name>
    <dbReference type="NCBI Taxonomy" id="2880930"/>
    <lineage>
        <taxon>Bacteria</taxon>
        <taxon>Pseudomonadati</taxon>
        <taxon>Bacteroidota</taxon>
        <taxon>Cytophagia</taxon>
        <taxon>Cytophagales</taxon>
        <taxon>Hymenobacteraceae</taxon>
        <taxon>Hymenobacter</taxon>
    </lineage>
</organism>
<protein>
    <submittedName>
        <fullName evidence="1">Glycosyltransferase</fullName>
        <ecNumber evidence="1">2.4.-.-</ecNumber>
    </submittedName>
</protein>
<dbReference type="PANTHER" id="PTHR12526">
    <property type="entry name" value="GLYCOSYLTRANSFERASE"/>
    <property type="match status" value="1"/>
</dbReference>
<dbReference type="Gene3D" id="3.40.50.2000">
    <property type="entry name" value="Glycogen Phosphorylase B"/>
    <property type="match status" value="2"/>
</dbReference>
<dbReference type="Pfam" id="PF13692">
    <property type="entry name" value="Glyco_trans_1_4"/>
    <property type="match status" value="1"/>
</dbReference>
<accession>A0ABS8AWF9</accession>
<dbReference type="CDD" id="cd03801">
    <property type="entry name" value="GT4_PimA-like"/>
    <property type="match status" value="1"/>
</dbReference>
<dbReference type="RefSeq" id="WP_226178186.1">
    <property type="nucleotide sequence ID" value="NZ_JAJADR010000006.1"/>
</dbReference>
<dbReference type="Proteomes" id="UP001165296">
    <property type="component" value="Unassembled WGS sequence"/>
</dbReference>
<dbReference type="GO" id="GO:0016757">
    <property type="term" value="F:glycosyltransferase activity"/>
    <property type="evidence" value="ECO:0007669"/>
    <property type="project" value="UniProtKB-KW"/>
</dbReference>
<name>A0ABS8AWF9_9BACT</name>
<sequence>MKLLVLLSRFPYPLDKGDKLRAFHQLRYLARYHEICLLALTDEPVADDAYAAVRPLCRGGLHVHELRKPGIVANMARGLARGWPFQVGYFYDAAAQRRLDALLREFRPEHVYCQLIRMAEYLRPHAGKYPMTLDYMDVFSAGMARRARQAPAWQRPVISLEARRLLAYEAAAFGWFQHHTIISDQDRQLIDHPERHRIHVVLNGIDTDFFQPADAQPKEYDLVFCGNMSYHPNVDAAEFLATEILPLVQQTHPRARLLIAGTTPAARVLALASPSVVISGWLPDIRTAYASARVFVAPMRVGTGLQNKLLEAMAMRLPCVTTPLANNALRGTPGQDLLVGESAQELAAHITRLLAETEPTAALAARGLTFVRQHYNWAAATGRLEALFEGEAG</sequence>
<gene>
    <name evidence="1" type="ORF">LGH74_19260</name>
</gene>
<dbReference type="EMBL" id="JAJADR010000006">
    <property type="protein sequence ID" value="MCB2410138.1"/>
    <property type="molecule type" value="Genomic_DNA"/>
</dbReference>
<proteinExistence type="predicted"/>
<evidence type="ECO:0000313" key="1">
    <source>
        <dbReference type="EMBL" id="MCB2410138.1"/>
    </source>
</evidence>
<keyword evidence="1" id="KW-0328">Glycosyltransferase</keyword>
<comment type="caution">
    <text evidence="1">The sequence shown here is derived from an EMBL/GenBank/DDBJ whole genome shotgun (WGS) entry which is preliminary data.</text>
</comment>
<dbReference type="EC" id="2.4.-.-" evidence="1"/>
<keyword evidence="2" id="KW-1185">Reference proteome</keyword>
<evidence type="ECO:0000313" key="2">
    <source>
        <dbReference type="Proteomes" id="UP001165296"/>
    </source>
</evidence>